<dbReference type="Pfam" id="PF00583">
    <property type="entry name" value="Acetyltransf_1"/>
    <property type="match status" value="1"/>
</dbReference>
<keyword evidence="2" id="KW-0808">Transferase</keyword>
<evidence type="ECO:0000313" key="3">
    <source>
        <dbReference type="Proteomes" id="UP000238426"/>
    </source>
</evidence>
<dbReference type="Proteomes" id="UP000238426">
    <property type="component" value="Unassembled WGS sequence"/>
</dbReference>
<dbReference type="OrthoDB" id="5419426at2"/>
<dbReference type="RefSeq" id="WP_106463593.1">
    <property type="nucleotide sequence ID" value="NZ_PXOQ01000009.1"/>
</dbReference>
<proteinExistence type="predicted"/>
<dbReference type="GO" id="GO:0016747">
    <property type="term" value="F:acyltransferase activity, transferring groups other than amino-acyl groups"/>
    <property type="evidence" value="ECO:0007669"/>
    <property type="project" value="InterPro"/>
</dbReference>
<dbReference type="InterPro" id="IPR000182">
    <property type="entry name" value="GNAT_dom"/>
</dbReference>
<reference evidence="2 3" key="1">
    <citation type="submission" date="2018-03" db="EMBL/GenBank/DDBJ databases">
        <title>Mesoflavibacter sp. HG37 and Mesoflavibacter sp. HG96 sp.nov., two marine bacteria isolated from seawater of Western Pacific Ocean.</title>
        <authorList>
            <person name="Cheng H."/>
            <person name="Wu Y.-H."/>
            <person name="Guo L.-L."/>
            <person name="Xu X.-W."/>
        </authorList>
    </citation>
    <scope>NUCLEOTIDE SEQUENCE [LARGE SCALE GENOMIC DNA]</scope>
    <source>
        <strain evidence="2 3">KCTC 32269</strain>
    </source>
</reference>
<evidence type="ECO:0000259" key="1">
    <source>
        <dbReference type="PROSITE" id="PS51186"/>
    </source>
</evidence>
<dbReference type="PROSITE" id="PS51186">
    <property type="entry name" value="GNAT"/>
    <property type="match status" value="1"/>
</dbReference>
<gene>
    <name evidence="2" type="ORF">C7H52_09130</name>
</gene>
<accession>A0A2T1N9A7</accession>
<dbReference type="CDD" id="cd04301">
    <property type="entry name" value="NAT_SF"/>
    <property type="match status" value="1"/>
</dbReference>
<dbReference type="EMBL" id="PXOQ01000009">
    <property type="protein sequence ID" value="PSG88455.1"/>
    <property type="molecule type" value="Genomic_DNA"/>
</dbReference>
<keyword evidence="3" id="KW-1185">Reference proteome</keyword>
<dbReference type="Gene3D" id="3.40.630.30">
    <property type="match status" value="1"/>
</dbReference>
<dbReference type="PANTHER" id="PTHR43305">
    <property type="entry name" value="FAMILY N-ACETYLTRANSFERASE, PUTATIVE (AFU_ORTHOLOGUE AFUA_2G01380)-RELATED"/>
    <property type="match status" value="1"/>
</dbReference>
<comment type="caution">
    <text evidence="2">The sequence shown here is derived from an EMBL/GenBank/DDBJ whole genome shotgun (WGS) entry which is preliminary data.</text>
</comment>
<dbReference type="InterPro" id="IPR016181">
    <property type="entry name" value="Acyl_CoA_acyltransferase"/>
</dbReference>
<dbReference type="AlphaFoldDB" id="A0A2T1N9A7"/>
<dbReference type="InterPro" id="IPR052777">
    <property type="entry name" value="Acetyltransferase_Enz"/>
</dbReference>
<dbReference type="SUPFAM" id="SSF55729">
    <property type="entry name" value="Acyl-CoA N-acyltransferases (Nat)"/>
    <property type="match status" value="1"/>
</dbReference>
<sequence length="162" mass="18202">MKNTTIIREITAEDNTQIEKVIRDCFPEFGLPLEGTAYADPETKQMFESYSGANETYFVVVKDEDVLGGAGIKPLAGLEESVCELQKMYFSPKVRGLGFGKLLFQKCLDEAKRLGYKQVYIETIPQLEAAIHVYKSFGFKHLEGPMGNTGHYSCGIWMLKTL</sequence>
<feature type="domain" description="N-acetyltransferase" evidence="1">
    <location>
        <begin position="5"/>
        <end position="162"/>
    </location>
</feature>
<name>A0A2T1N9A7_9FLAO</name>
<organism evidence="2 3">
    <name type="scientific">Aurantibacter aestuarii</name>
    <dbReference type="NCBI Taxonomy" id="1266046"/>
    <lineage>
        <taxon>Bacteria</taxon>
        <taxon>Pseudomonadati</taxon>
        <taxon>Bacteroidota</taxon>
        <taxon>Flavobacteriia</taxon>
        <taxon>Flavobacteriales</taxon>
        <taxon>Flavobacteriaceae</taxon>
        <taxon>Aurantibacter</taxon>
    </lineage>
</organism>
<evidence type="ECO:0000313" key="2">
    <source>
        <dbReference type="EMBL" id="PSG88455.1"/>
    </source>
</evidence>
<protein>
    <submittedName>
        <fullName evidence="2">GNAT family N-acetyltransferase</fullName>
    </submittedName>
</protein>
<dbReference type="PANTHER" id="PTHR43305:SF1">
    <property type="entry name" value="FAMILY N-ACETYLTRANSFERASE, PUTATIVE (AFU_ORTHOLOGUE AFUA_2G01380)-RELATED"/>
    <property type="match status" value="1"/>
</dbReference>